<dbReference type="AlphaFoldDB" id="A0A0N0UWJ2"/>
<dbReference type="STRING" id="33935.ADM90_14355"/>
<sequence>MPYIKDVLVDVITKVSMPESSTTTDHALEDGQQITDHVQSNPITISLTGVILDDTEAKVLKLREYREKGEIIDFDYMTALKHVVVTDFSRDYSADIKDGYAFSMTLKQIKVAKVARFVSVSVPVKQQTKPVSNKGRQQTKKTPAKTAQTNKTKYVTPPKPVASGGWAGLEGRK</sequence>
<dbReference type="PATRIC" id="fig|33935.3.peg.4890"/>
<dbReference type="OrthoDB" id="2969869at2"/>
<gene>
    <name evidence="3" type="ORF">ADM90_14355</name>
</gene>
<evidence type="ECO:0000313" key="4">
    <source>
        <dbReference type="Proteomes" id="UP000037977"/>
    </source>
</evidence>
<evidence type="ECO:0000259" key="2">
    <source>
        <dbReference type="Pfam" id="PF21821"/>
    </source>
</evidence>
<dbReference type="RefSeq" id="WP_053995644.1">
    <property type="nucleotide sequence ID" value="NZ_CP065643.1"/>
</dbReference>
<organism evidence="3 4">
    <name type="scientific">Lysinibacillus macroides</name>
    <dbReference type="NCBI Taxonomy" id="33935"/>
    <lineage>
        <taxon>Bacteria</taxon>
        <taxon>Bacillati</taxon>
        <taxon>Bacillota</taxon>
        <taxon>Bacilli</taxon>
        <taxon>Bacillales</taxon>
        <taxon>Bacillaceae</taxon>
        <taxon>Lysinibacillus</taxon>
    </lineage>
</organism>
<feature type="region of interest" description="Disordered" evidence="1">
    <location>
        <begin position="126"/>
        <end position="173"/>
    </location>
</feature>
<protein>
    <recommendedName>
        <fullName evidence="2">Dit-like phage tail protein N-terminal domain-containing protein</fullName>
    </recommendedName>
</protein>
<accession>A0A0N0UWJ2</accession>
<dbReference type="Proteomes" id="UP000037977">
    <property type="component" value="Unassembled WGS sequence"/>
</dbReference>
<feature type="domain" description="Dit-like phage tail protein N-terminal" evidence="2">
    <location>
        <begin position="9"/>
        <end position="116"/>
    </location>
</feature>
<feature type="compositionally biased region" description="Low complexity" evidence="1">
    <location>
        <begin position="144"/>
        <end position="153"/>
    </location>
</feature>
<reference evidence="3 4" key="1">
    <citation type="submission" date="2015-07" db="EMBL/GenBank/DDBJ databases">
        <title>Genome sequencing project for genomic taxonomy and phylogenomics of Bacillus-like bacteria.</title>
        <authorList>
            <person name="Liu B."/>
            <person name="Wang J."/>
            <person name="Zhu Y."/>
            <person name="Liu G."/>
            <person name="Chen Q."/>
            <person name="Chen Z."/>
            <person name="Che J."/>
            <person name="Ge C."/>
            <person name="Shi H."/>
            <person name="Pan Z."/>
            <person name="Liu X."/>
        </authorList>
    </citation>
    <scope>NUCLEOTIDE SEQUENCE [LARGE SCALE GENOMIC DNA]</scope>
    <source>
        <strain evidence="3 4">DSM 54</strain>
    </source>
</reference>
<dbReference type="EMBL" id="LGCI01000009">
    <property type="protein sequence ID" value="KOY81577.1"/>
    <property type="molecule type" value="Genomic_DNA"/>
</dbReference>
<keyword evidence="4" id="KW-1185">Reference proteome</keyword>
<dbReference type="Pfam" id="PF21821">
    <property type="entry name" value="Dit_like"/>
    <property type="match status" value="1"/>
</dbReference>
<name>A0A0N0UWJ2_9BACI</name>
<feature type="compositionally biased region" description="Polar residues" evidence="1">
    <location>
        <begin position="126"/>
        <end position="136"/>
    </location>
</feature>
<evidence type="ECO:0000256" key="1">
    <source>
        <dbReference type="SAM" id="MobiDB-lite"/>
    </source>
</evidence>
<evidence type="ECO:0000313" key="3">
    <source>
        <dbReference type="EMBL" id="KOY81577.1"/>
    </source>
</evidence>
<dbReference type="InterPro" id="IPR048494">
    <property type="entry name" value="Dit-like_N"/>
</dbReference>
<comment type="caution">
    <text evidence="3">The sequence shown here is derived from an EMBL/GenBank/DDBJ whole genome shotgun (WGS) entry which is preliminary data.</text>
</comment>
<proteinExistence type="predicted"/>